<dbReference type="RefSeq" id="WP_062290268.1">
    <property type="nucleotide sequence ID" value="NZ_CP013200.1"/>
</dbReference>
<keyword evidence="2" id="KW-0812">Transmembrane</keyword>
<reference evidence="3 4" key="2">
    <citation type="journal article" date="2016" name="J. Biotechnol.">
        <title>Complete genome sequence of Arthrobacter alpinus ERGS4:06, a yellow pigmented bacterium tolerant to cold and radiations isolated from Sikkim Himalaya.</title>
        <authorList>
            <person name="Kumar R."/>
            <person name="Singh D."/>
            <person name="Swarnkar M.K."/>
            <person name="Singh A.K."/>
            <person name="Kumar S."/>
        </authorList>
    </citation>
    <scope>NUCLEOTIDE SEQUENCE [LARGE SCALE GENOMIC DNA]</scope>
    <source>
        <strain evidence="3 4">ERGS4:06</strain>
    </source>
</reference>
<evidence type="ECO:0000313" key="3">
    <source>
        <dbReference type="EMBL" id="ALO67435.1"/>
    </source>
</evidence>
<accession>A0A0S2M1W1</accession>
<dbReference type="OrthoDB" id="4833224at2"/>
<reference evidence="4" key="1">
    <citation type="submission" date="2015-11" db="EMBL/GenBank/DDBJ databases">
        <authorList>
            <person name="Kumar R."/>
            <person name="Singh D."/>
            <person name="Swarnkar M.K."/>
            <person name="Singh A.K."/>
            <person name="Kumar S."/>
        </authorList>
    </citation>
    <scope>NUCLEOTIDE SEQUENCE [LARGE SCALE GENOMIC DNA]</scope>
    <source>
        <strain evidence="4">ERGS4:06</strain>
    </source>
</reference>
<feature type="transmembrane region" description="Helical" evidence="2">
    <location>
        <begin position="181"/>
        <end position="199"/>
    </location>
</feature>
<feature type="compositionally biased region" description="Basic and acidic residues" evidence="1">
    <location>
        <begin position="75"/>
        <end position="86"/>
    </location>
</feature>
<feature type="compositionally biased region" description="Basic and acidic residues" evidence="1">
    <location>
        <begin position="40"/>
        <end position="56"/>
    </location>
</feature>
<dbReference type="AlphaFoldDB" id="A0A0S2M1W1"/>
<evidence type="ECO:0000313" key="4">
    <source>
        <dbReference type="Proteomes" id="UP000059574"/>
    </source>
</evidence>
<evidence type="ECO:0000256" key="1">
    <source>
        <dbReference type="SAM" id="MobiDB-lite"/>
    </source>
</evidence>
<evidence type="ECO:0000256" key="2">
    <source>
        <dbReference type="SAM" id="Phobius"/>
    </source>
</evidence>
<sequence>MQSDPGAGTPHTGDDDDVWRDLVARLEEADDAFLEDQGPTEDRKADGSTGGKDAHDGGTPVPHSAASDAVVPRVNEPRATEPKTVIDFDPLGVWHDQEAPAPREPAADSRNPSGMGGAGEDFISFGPRDYEADDDEEGFIPEELPSLRNSEPAIMMSWIGAAGAPLFLVFSAIFWRQIPTLLVMAVIVAFIAGTGYLLYRLPNHRDHDSGDGAVV</sequence>
<organism evidence="3 4">
    <name type="scientific">Arthrobacter alpinus</name>
    <dbReference type="NCBI Taxonomy" id="656366"/>
    <lineage>
        <taxon>Bacteria</taxon>
        <taxon>Bacillati</taxon>
        <taxon>Actinomycetota</taxon>
        <taxon>Actinomycetes</taxon>
        <taxon>Micrococcales</taxon>
        <taxon>Micrococcaceae</taxon>
        <taxon>Arthrobacter</taxon>
    </lineage>
</organism>
<feature type="transmembrane region" description="Helical" evidence="2">
    <location>
        <begin position="153"/>
        <end position="175"/>
    </location>
</feature>
<protein>
    <submittedName>
        <fullName evidence="3">Uncharacterized protein</fullName>
    </submittedName>
</protein>
<proteinExistence type="predicted"/>
<feature type="region of interest" description="Disordered" evidence="1">
    <location>
        <begin position="26"/>
        <end position="121"/>
    </location>
</feature>
<keyword evidence="2" id="KW-1133">Transmembrane helix</keyword>
<keyword evidence="2" id="KW-0472">Membrane</keyword>
<dbReference type="EMBL" id="CP013200">
    <property type="protein sequence ID" value="ALO67435.1"/>
    <property type="molecule type" value="Genomic_DNA"/>
</dbReference>
<name>A0A0S2M1W1_9MICC</name>
<dbReference type="Proteomes" id="UP000059574">
    <property type="component" value="Chromosome"/>
</dbReference>
<gene>
    <name evidence="3" type="ORF">AS189_14250</name>
</gene>